<dbReference type="GO" id="GO:0005283">
    <property type="term" value="F:amino acid:sodium symporter activity"/>
    <property type="evidence" value="ECO:0007669"/>
    <property type="project" value="InterPro"/>
</dbReference>
<keyword evidence="3" id="KW-0813">Transport</keyword>
<evidence type="ECO:0000313" key="10">
    <source>
        <dbReference type="EMBL" id="GIG08135.1"/>
    </source>
</evidence>
<dbReference type="RefSeq" id="WP_203694455.1">
    <property type="nucleotide sequence ID" value="NZ_BAAALC010000005.1"/>
</dbReference>
<evidence type="ECO:0000256" key="1">
    <source>
        <dbReference type="ARBA" id="ARBA00004651"/>
    </source>
</evidence>
<dbReference type="EMBL" id="BONI01000043">
    <property type="protein sequence ID" value="GIG08135.1"/>
    <property type="molecule type" value="Genomic_DNA"/>
</dbReference>
<keyword evidence="7 9" id="KW-0472">Membrane</keyword>
<comment type="subcellular location">
    <subcellularLocation>
        <location evidence="1">Cell membrane</location>
        <topology evidence="1">Multi-pass membrane protein</topology>
    </subcellularLocation>
</comment>
<dbReference type="AlphaFoldDB" id="A0A8J3KW26"/>
<proteinExistence type="inferred from homology"/>
<protein>
    <recommendedName>
        <fullName evidence="12">Sodium:alanine symporter family protein</fullName>
    </recommendedName>
</protein>
<dbReference type="Proteomes" id="UP000630887">
    <property type="component" value="Unassembled WGS sequence"/>
</dbReference>
<evidence type="ECO:0000256" key="6">
    <source>
        <dbReference type="ARBA" id="ARBA00022989"/>
    </source>
</evidence>
<accession>A0A8J3KW26</accession>
<feature type="region of interest" description="Disordered" evidence="8">
    <location>
        <begin position="61"/>
        <end position="80"/>
    </location>
</feature>
<name>A0A8J3KW26_9ACTN</name>
<comment type="similarity">
    <text evidence="2">Belongs to the alanine or glycine:cation symporter (AGCS) (TC 2.A.25) family.</text>
</comment>
<evidence type="ECO:0000256" key="4">
    <source>
        <dbReference type="ARBA" id="ARBA00022475"/>
    </source>
</evidence>
<evidence type="ECO:0000256" key="2">
    <source>
        <dbReference type="ARBA" id="ARBA00009261"/>
    </source>
</evidence>
<dbReference type="GO" id="GO:0005886">
    <property type="term" value="C:plasma membrane"/>
    <property type="evidence" value="ECO:0007669"/>
    <property type="project" value="UniProtKB-SubCell"/>
</dbReference>
<evidence type="ECO:0000256" key="8">
    <source>
        <dbReference type="SAM" id="MobiDB-lite"/>
    </source>
</evidence>
<reference evidence="10 11" key="1">
    <citation type="submission" date="2021-01" db="EMBL/GenBank/DDBJ databases">
        <title>Whole genome shotgun sequence of Catellatospora coxensis NBRC 107359.</title>
        <authorList>
            <person name="Komaki H."/>
            <person name="Tamura T."/>
        </authorList>
    </citation>
    <scope>NUCLEOTIDE SEQUENCE [LARGE SCALE GENOMIC DNA]</scope>
    <source>
        <strain evidence="10 11">NBRC 107359</strain>
    </source>
</reference>
<evidence type="ECO:0000256" key="7">
    <source>
        <dbReference type="ARBA" id="ARBA00023136"/>
    </source>
</evidence>
<keyword evidence="6 9" id="KW-1133">Transmembrane helix</keyword>
<keyword evidence="4" id="KW-1003">Cell membrane</keyword>
<dbReference type="InterPro" id="IPR001463">
    <property type="entry name" value="Na/Ala_symport"/>
</dbReference>
<evidence type="ECO:0008006" key="12">
    <source>
        <dbReference type="Google" id="ProtNLM"/>
    </source>
</evidence>
<evidence type="ECO:0000256" key="5">
    <source>
        <dbReference type="ARBA" id="ARBA00022692"/>
    </source>
</evidence>
<evidence type="ECO:0000256" key="9">
    <source>
        <dbReference type="SAM" id="Phobius"/>
    </source>
</evidence>
<keyword evidence="5 9" id="KW-0812">Transmembrane</keyword>
<organism evidence="10 11">
    <name type="scientific">Catellatospora coxensis</name>
    <dbReference type="NCBI Taxonomy" id="310354"/>
    <lineage>
        <taxon>Bacteria</taxon>
        <taxon>Bacillati</taxon>
        <taxon>Actinomycetota</taxon>
        <taxon>Actinomycetes</taxon>
        <taxon>Micromonosporales</taxon>
        <taxon>Micromonosporaceae</taxon>
        <taxon>Catellatospora</taxon>
    </lineage>
</organism>
<sequence length="80" mass="8309">MALAAVAIGSAVALEPVWALADVAMALMALVNLTAILLLGRWAFGTLADFESAARAGREPAFTATGNPHLPRPLPTDVWP</sequence>
<comment type="caution">
    <text evidence="10">The sequence shown here is derived from an EMBL/GenBank/DDBJ whole genome shotgun (WGS) entry which is preliminary data.</text>
</comment>
<evidence type="ECO:0000313" key="11">
    <source>
        <dbReference type="Proteomes" id="UP000630887"/>
    </source>
</evidence>
<feature type="transmembrane region" description="Helical" evidence="9">
    <location>
        <begin position="29"/>
        <end position="48"/>
    </location>
</feature>
<keyword evidence="11" id="KW-1185">Reference proteome</keyword>
<evidence type="ECO:0000256" key="3">
    <source>
        <dbReference type="ARBA" id="ARBA00022448"/>
    </source>
</evidence>
<dbReference type="Pfam" id="PF01235">
    <property type="entry name" value="Na_Ala_symp"/>
    <property type="match status" value="1"/>
</dbReference>
<gene>
    <name evidence="10" type="ORF">Cco03nite_48350</name>
</gene>